<dbReference type="GO" id="GO:0005634">
    <property type="term" value="C:nucleus"/>
    <property type="evidence" value="ECO:0007669"/>
    <property type="project" value="TreeGrafter"/>
</dbReference>
<dbReference type="GO" id="GO:0009966">
    <property type="term" value="P:regulation of signal transduction"/>
    <property type="evidence" value="ECO:0007669"/>
    <property type="project" value="TreeGrafter"/>
</dbReference>
<evidence type="ECO:0000259" key="3">
    <source>
        <dbReference type="PROSITE" id="PS50812"/>
    </source>
</evidence>
<dbReference type="PROSITE" id="PS50812">
    <property type="entry name" value="PWWP"/>
    <property type="match status" value="1"/>
</dbReference>
<evidence type="ECO:0000256" key="1">
    <source>
        <dbReference type="SAM" id="Coils"/>
    </source>
</evidence>
<dbReference type="SUPFAM" id="SSF63748">
    <property type="entry name" value="Tudor/PWWP/MBT"/>
    <property type="match status" value="1"/>
</dbReference>
<feature type="region of interest" description="Disordered" evidence="2">
    <location>
        <begin position="204"/>
        <end position="345"/>
    </location>
</feature>
<dbReference type="SMART" id="SM00293">
    <property type="entry name" value="PWWP"/>
    <property type="match status" value="1"/>
</dbReference>
<feature type="coiled-coil region" evidence="1">
    <location>
        <begin position="365"/>
        <end position="392"/>
    </location>
</feature>
<accession>A0A7R9GU82</accession>
<keyword evidence="1" id="KW-0175">Coiled coil</keyword>
<organism evidence="4">
    <name type="scientific">Timema poppense</name>
    <name type="common">Walking stick</name>
    <dbReference type="NCBI Taxonomy" id="170557"/>
    <lineage>
        <taxon>Eukaryota</taxon>
        <taxon>Metazoa</taxon>
        <taxon>Ecdysozoa</taxon>
        <taxon>Arthropoda</taxon>
        <taxon>Hexapoda</taxon>
        <taxon>Insecta</taxon>
        <taxon>Pterygota</taxon>
        <taxon>Neoptera</taxon>
        <taxon>Polyneoptera</taxon>
        <taxon>Phasmatodea</taxon>
        <taxon>Timematodea</taxon>
        <taxon>Timematoidea</taxon>
        <taxon>Timematidae</taxon>
        <taxon>Timema</taxon>
    </lineage>
</organism>
<evidence type="ECO:0000313" key="4">
    <source>
        <dbReference type="EMBL" id="CAD7396323.1"/>
    </source>
</evidence>
<dbReference type="Gene3D" id="2.30.30.140">
    <property type="match status" value="1"/>
</dbReference>
<dbReference type="InterPro" id="IPR000313">
    <property type="entry name" value="PWWP_dom"/>
</dbReference>
<sequence>MIPAQGNQTHDVWLITPTNTLPLIYPGIVPCSESFFTILRQSDIEFDAKVALRVSHSSLMSSDRMKPRSGDWAVTIRSLADMARQMLRDCIYDLQEIRQCRDCYRMSNEKEDKHWFCQPCKPQHELVYAKQKGFPYWPAKVIKIEGQMYDVRFFGGHHQRAVLDKIYIRPISVNIHTLQVKRTSSWNKACEELRRHRAQLEKLANSSEVEDSSFDDDDDLDTETEESIPKLVNESTTVRVPSNDDEDDDDEDDDDDEEEEEEEQENCAEKKQSHEITPEDEPISSSSKNIKDSREVALHVSHSSLMSSDRMKPRSGDWAKDTNSQEDVVSSSCKEQRSRTLSTQTPARWMKALSKNENSKFKLTKESELKKQNALDASMKNLEERLKAENAAQLKDIVEKHNLLISETKRKHNLLVSETKRKQWKQYTTVAGTQRTAVSSANKHTGKKNTKKFVGGNVDLVMLIHHSAGPKAYVLGLLVSMAHKWVGLCGAVCLIANK</sequence>
<dbReference type="GO" id="GO:0034243">
    <property type="term" value="P:regulation of transcription elongation by RNA polymerase II"/>
    <property type="evidence" value="ECO:0007669"/>
    <property type="project" value="InterPro"/>
</dbReference>
<name>A0A7R9GU82_TIMPO</name>
<gene>
    <name evidence="4" type="ORF">TPSB3V08_LOCUS619</name>
</gene>
<evidence type="ECO:0000256" key="2">
    <source>
        <dbReference type="SAM" id="MobiDB-lite"/>
    </source>
</evidence>
<dbReference type="InterPro" id="IPR047268">
    <property type="entry name" value="PWWP_BS69"/>
</dbReference>
<dbReference type="AlphaFoldDB" id="A0A7R9GU82"/>
<proteinExistence type="predicted"/>
<feature type="compositionally biased region" description="Polar residues" evidence="2">
    <location>
        <begin position="321"/>
        <end position="345"/>
    </location>
</feature>
<feature type="domain" description="PWWP" evidence="3">
    <location>
        <begin position="123"/>
        <end position="174"/>
    </location>
</feature>
<dbReference type="PANTHER" id="PTHR46379:SF1">
    <property type="entry name" value="ZINC FINGER MYND DOMAIN-CONTAINING PROTEIN 11"/>
    <property type="match status" value="1"/>
</dbReference>
<dbReference type="CDD" id="cd20159">
    <property type="entry name" value="PWWP_BS69"/>
    <property type="match status" value="1"/>
</dbReference>
<dbReference type="PANTHER" id="PTHR46379">
    <property type="entry name" value="ZINC FINGER MYND DOMAIN-CONTAINING"/>
    <property type="match status" value="1"/>
</dbReference>
<feature type="compositionally biased region" description="Basic and acidic residues" evidence="2">
    <location>
        <begin position="309"/>
        <end position="320"/>
    </location>
</feature>
<dbReference type="GO" id="GO:0003714">
    <property type="term" value="F:transcription corepressor activity"/>
    <property type="evidence" value="ECO:0007669"/>
    <property type="project" value="InterPro"/>
</dbReference>
<protein>
    <recommendedName>
        <fullName evidence="3">PWWP domain-containing protein</fullName>
    </recommendedName>
</protein>
<dbReference type="EMBL" id="OD000193">
    <property type="protein sequence ID" value="CAD7396323.1"/>
    <property type="molecule type" value="Genomic_DNA"/>
</dbReference>
<feature type="compositionally biased region" description="Basic and acidic residues" evidence="2">
    <location>
        <begin position="267"/>
        <end position="277"/>
    </location>
</feature>
<feature type="compositionally biased region" description="Acidic residues" evidence="2">
    <location>
        <begin position="243"/>
        <end position="266"/>
    </location>
</feature>
<feature type="compositionally biased region" description="Acidic residues" evidence="2">
    <location>
        <begin position="208"/>
        <end position="226"/>
    </location>
</feature>
<dbReference type="InterPro" id="IPR047269">
    <property type="entry name" value="ZMY11"/>
</dbReference>
<reference evidence="4" key="1">
    <citation type="submission" date="2020-11" db="EMBL/GenBank/DDBJ databases">
        <authorList>
            <person name="Tran Van P."/>
        </authorList>
    </citation>
    <scope>NUCLEOTIDE SEQUENCE</scope>
</reference>